<feature type="transmembrane region" description="Helical" evidence="1">
    <location>
        <begin position="40"/>
        <end position="59"/>
    </location>
</feature>
<keyword evidence="1" id="KW-1133">Transmembrane helix</keyword>
<evidence type="ECO:0000256" key="1">
    <source>
        <dbReference type="SAM" id="Phobius"/>
    </source>
</evidence>
<reference evidence="3" key="1">
    <citation type="submission" date="2023-07" db="EMBL/GenBank/DDBJ databases">
        <title>Characterization of two Paracoccaceae strains isolated from Phycosphere and proposal of Xinfangfangia lacusdiani sp. nov.</title>
        <authorList>
            <person name="Deng Y."/>
            <person name="Zhang Y.Q."/>
        </authorList>
    </citation>
    <scope>NUCLEOTIDE SEQUENCE [LARGE SCALE GENOMIC DNA]</scope>
    <source>
        <strain evidence="3">CPCC 101403</strain>
    </source>
</reference>
<sequence length="172" mass="19134">MNPDDAAEPAAKADDLVSLISQLHELREPAAVSMWPATPIWWVLAAAVTLLLLFVAWRWRQRRRANAYRRAALAALRAIEPALARGDVPALAQLDLLLRRTALAAFPRKDVAALTGPAWADYLDHTDPELPHGGFRELSPSLADTPYMRQPGDVQGARLAELARHWIRHHHA</sequence>
<dbReference type="Proteomes" id="UP001251085">
    <property type="component" value="Unassembled WGS sequence"/>
</dbReference>
<protein>
    <submittedName>
        <fullName evidence="2">DUF4381 domain-containing protein</fullName>
    </submittedName>
</protein>
<evidence type="ECO:0000313" key="2">
    <source>
        <dbReference type="EMBL" id="MDT1064286.1"/>
    </source>
</evidence>
<keyword evidence="3" id="KW-1185">Reference proteome</keyword>
<dbReference type="RefSeq" id="WP_311761375.1">
    <property type="nucleotide sequence ID" value="NZ_JAVRQI010000020.1"/>
</dbReference>
<dbReference type="EMBL" id="JAVRQI010000020">
    <property type="protein sequence ID" value="MDT1064286.1"/>
    <property type="molecule type" value="Genomic_DNA"/>
</dbReference>
<gene>
    <name evidence="2" type="ORF">RM190_20665</name>
</gene>
<name>A0ABU3EJ62_9RHOB</name>
<keyword evidence="1" id="KW-0812">Transmembrane</keyword>
<keyword evidence="1" id="KW-0472">Membrane</keyword>
<accession>A0ABU3EJ62</accession>
<organism evidence="2 3">
    <name type="scientific">Paracoccus broussonetiae</name>
    <dbReference type="NCBI Taxonomy" id="3075834"/>
    <lineage>
        <taxon>Bacteria</taxon>
        <taxon>Pseudomonadati</taxon>
        <taxon>Pseudomonadota</taxon>
        <taxon>Alphaproteobacteria</taxon>
        <taxon>Rhodobacterales</taxon>
        <taxon>Paracoccaceae</taxon>
        <taxon>Paracoccus</taxon>
    </lineage>
</organism>
<dbReference type="InterPro" id="IPR025489">
    <property type="entry name" value="DUF4381"/>
</dbReference>
<evidence type="ECO:0000313" key="3">
    <source>
        <dbReference type="Proteomes" id="UP001251085"/>
    </source>
</evidence>
<proteinExistence type="predicted"/>
<comment type="caution">
    <text evidence="2">The sequence shown here is derived from an EMBL/GenBank/DDBJ whole genome shotgun (WGS) entry which is preliminary data.</text>
</comment>
<dbReference type="Pfam" id="PF14316">
    <property type="entry name" value="DUF4381"/>
    <property type="match status" value="1"/>
</dbReference>